<dbReference type="EMBL" id="MKWS01000005">
    <property type="protein sequence ID" value="RVD78161.1"/>
    <property type="molecule type" value="Genomic_DNA"/>
</dbReference>
<evidence type="ECO:0000313" key="2">
    <source>
        <dbReference type="Proteomes" id="UP000288002"/>
    </source>
</evidence>
<gene>
    <name evidence="1" type="ORF">A9HBioS_2006</name>
</gene>
<evidence type="ECO:0000313" key="1">
    <source>
        <dbReference type="EMBL" id="RVD78161.1"/>
    </source>
</evidence>
<dbReference type="Proteomes" id="UP000288002">
    <property type="component" value="Unassembled WGS sequence"/>
</dbReference>
<comment type="caution">
    <text evidence="1">The sequence shown here is derived from an EMBL/GenBank/DDBJ whole genome shotgun (WGS) entry which is preliminary data.</text>
</comment>
<accession>A0AA94ERA5</accession>
<dbReference type="AlphaFoldDB" id="A0AA94ERA5"/>
<name>A0AA94ERA5_9PSED</name>
<sequence length="172" mass="18609">MGRGVKLSLLAALAVVVFVTGAILFVPPQRALSAAIMRDCIHVVKDKARIAGGVSVFSVVAIQPDPNKRKLEDFNRATQASIERGAMIPSEPSVLLEFETGQGAGKALCTYHANLWTGSGTYSDVSIKEVQIGLDSLSELDMVLMKRFDVGRLDRVLSLIPIFGSVQKFYLD</sequence>
<reference evidence="1 2" key="1">
    <citation type="submission" date="2016-10" db="EMBL/GenBank/DDBJ databases">
        <title>Search of new enzymes for the oxidation of sulfur compounds.</title>
        <authorList>
            <person name="Novo A."/>
            <person name="Moreira I.S."/>
            <person name="Castro P.M."/>
        </authorList>
    </citation>
    <scope>NUCLEOTIDE SEQUENCE [LARGE SCALE GENOMIC DNA]</scope>
    <source>
        <strain evidence="1 2">A9</strain>
    </source>
</reference>
<organism evidence="1 2">
    <name type="scientific">Pseudomonas koreensis</name>
    <dbReference type="NCBI Taxonomy" id="198620"/>
    <lineage>
        <taxon>Bacteria</taxon>
        <taxon>Pseudomonadati</taxon>
        <taxon>Pseudomonadota</taxon>
        <taxon>Gammaproteobacteria</taxon>
        <taxon>Pseudomonadales</taxon>
        <taxon>Pseudomonadaceae</taxon>
        <taxon>Pseudomonas</taxon>
    </lineage>
</organism>
<dbReference type="RefSeq" id="WP_127648848.1">
    <property type="nucleotide sequence ID" value="NZ_MKWS01000005.1"/>
</dbReference>
<proteinExistence type="predicted"/>
<protein>
    <submittedName>
        <fullName evidence="1">Uncharacterized protein</fullName>
    </submittedName>
</protein>